<dbReference type="Pfam" id="PF11666">
    <property type="entry name" value="DUF2933"/>
    <property type="match status" value="1"/>
</dbReference>
<keyword evidence="2" id="KW-0472">Membrane</keyword>
<evidence type="ECO:0000256" key="1">
    <source>
        <dbReference type="SAM" id="MobiDB-lite"/>
    </source>
</evidence>
<evidence type="ECO:0000313" key="4">
    <source>
        <dbReference type="Proteomes" id="UP000552709"/>
    </source>
</evidence>
<organism evidence="3 4">
    <name type="scientific">Deinococcus humi</name>
    <dbReference type="NCBI Taxonomy" id="662880"/>
    <lineage>
        <taxon>Bacteria</taxon>
        <taxon>Thermotogati</taxon>
        <taxon>Deinococcota</taxon>
        <taxon>Deinococci</taxon>
        <taxon>Deinococcales</taxon>
        <taxon>Deinococcaceae</taxon>
        <taxon>Deinococcus</taxon>
    </lineage>
</organism>
<protein>
    <recommendedName>
        <fullName evidence="5">DUF2933 domain-containing protein</fullName>
    </recommendedName>
</protein>
<feature type="compositionally biased region" description="Low complexity" evidence="1">
    <location>
        <begin position="64"/>
        <end position="75"/>
    </location>
</feature>
<feature type="transmembrane region" description="Helical" evidence="2">
    <location>
        <begin position="7"/>
        <end position="26"/>
    </location>
</feature>
<dbReference type="EMBL" id="JACHFL010000010">
    <property type="protein sequence ID" value="MBB5364419.1"/>
    <property type="molecule type" value="Genomic_DNA"/>
</dbReference>
<sequence>MKLLGMCLNWKVLAGLAALAIGLYFAVSPGTFTAALPFLLAAACPLSMLLMMRSMPHGSHAAKPEAAPQPELAPASVSVQATAFRE</sequence>
<dbReference type="RefSeq" id="WP_184134813.1">
    <property type="nucleotide sequence ID" value="NZ_JACHFL010000010.1"/>
</dbReference>
<keyword evidence="4" id="KW-1185">Reference proteome</keyword>
<gene>
    <name evidence="3" type="ORF">HNQ08_003531</name>
</gene>
<feature type="transmembrane region" description="Helical" evidence="2">
    <location>
        <begin position="32"/>
        <end position="51"/>
    </location>
</feature>
<feature type="compositionally biased region" description="Polar residues" evidence="1">
    <location>
        <begin position="77"/>
        <end position="86"/>
    </location>
</feature>
<evidence type="ECO:0000256" key="2">
    <source>
        <dbReference type="SAM" id="Phobius"/>
    </source>
</evidence>
<proteinExistence type="predicted"/>
<name>A0A7W8JZE1_9DEIO</name>
<keyword evidence="2" id="KW-0812">Transmembrane</keyword>
<keyword evidence="2" id="KW-1133">Transmembrane helix</keyword>
<dbReference type="Proteomes" id="UP000552709">
    <property type="component" value="Unassembled WGS sequence"/>
</dbReference>
<reference evidence="3 4" key="1">
    <citation type="submission" date="2020-08" db="EMBL/GenBank/DDBJ databases">
        <title>Genomic Encyclopedia of Type Strains, Phase IV (KMG-IV): sequencing the most valuable type-strain genomes for metagenomic binning, comparative biology and taxonomic classification.</title>
        <authorList>
            <person name="Goeker M."/>
        </authorList>
    </citation>
    <scope>NUCLEOTIDE SEQUENCE [LARGE SCALE GENOMIC DNA]</scope>
    <source>
        <strain evidence="3 4">DSM 27939</strain>
    </source>
</reference>
<feature type="region of interest" description="Disordered" evidence="1">
    <location>
        <begin position="58"/>
        <end position="86"/>
    </location>
</feature>
<comment type="caution">
    <text evidence="3">The sequence shown here is derived from an EMBL/GenBank/DDBJ whole genome shotgun (WGS) entry which is preliminary data.</text>
</comment>
<dbReference type="InterPro" id="IPR021682">
    <property type="entry name" value="DUF2933"/>
</dbReference>
<accession>A0A7W8JZE1</accession>
<evidence type="ECO:0008006" key="5">
    <source>
        <dbReference type="Google" id="ProtNLM"/>
    </source>
</evidence>
<evidence type="ECO:0000313" key="3">
    <source>
        <dbReference type="EMBL" id="MBB5364419.1"/>
    </source>
</evidence>
<dbReference type="AlphaFoldDB" id="A0A7W8JZE1"/>